<sequence>MPKLESGICCGYTMMRVILAAVMALVHGDQFYVTDLTLKKYLCSKLCIR</sequence>
<name>A0A2H3CKJ3_ARMGA</name>
<dbReference type="AlphaFoldDB" id="A0A2H3CKJ3"/>
<keyword evidence="2" id="KW-1185">Reference proteome</keyword>
<accession>A0A2H3CKJ3</accession>
<dbReference type="InParanoid" id="A0A2H3CKJ3"/>
<proteinExistence type="predicted"/>
<protein>
    <submittedName>
        <fullName evidence="1">Uncharacterized protein</fullName>
    </submittedName>
</protein>
<dbReference type="Proteomes" id="UP000217790">
    <property type="component" value="Unassembled WGS sequence"/>
</dbReference>
<reference evidence="2" key="1">
    <citation type="journal article" date="2017" name="Nat. Ecol. Evol.">
        <title>Genome expansion and lineage-specific genetic innovations in the forest pathogenic fungi Armillaria.</title>
        <authorList>
            <person name="Sipos G."/>
            <person name="Prasanna A.N."/>
            <person name="Walter M.C."/>
            <person name="O'Connor E."/>
            <person name="Balint B."/>
            <person name="Krizsan K."/>
            <person name="Kiss B."/>
            <person name="Hess J."/>
            <person name="Varga T."/>
            <person name="Slot J."/>
            <person name="Riley R."/>
            <person name="Boka B."/>
            <person name="Rigling D."/>
            <person name="Barry K."/>
            <person name="Lee J."/>
            <person name="Mihaltcheva S."/>
            <person name="LaButti K."/>
            <person name="Lipzen A."/>
            <person name="Waldron R."/>
            <person name="Moloney N.M."/>
            <person name="Sperisen C."/>
            <person name="Kredics L."/>
            <person name="Vagvoelgyi C."/>
            <person name="Patrignani A."/>
            <person name="Fitzpatrick D."/>
            <person name="Nagy I."/>
            <person name="Doyle S."/>
            <person name="Anderson J.B."/>
            <person name="Grigoriev I.V."/>
            <person name="Gueldener U."/>
            <person name="Muensterkoetter M."/>
            <person name="Nagy L.G."/>
        </authorList>
    </citation>
    <scope>NUCLEOTIDE SEQUENCE [LARGE SCALE GENOMIC DNA]</scope>
    <source>
        <strain evidence="2">Ar21-2</strain>
    </source>
</reference>
<dbReference type="OrthoDB" id="823504at2759"/>
<organism evidence="1 2">
    <name type="scientific">Armillaria gallica</name>
    <name type="common">Bulbous honey fungus</name>
    <name type="synonym">Armillaria bulbosa</name>
    <dbReference type="NCBI Taxonomy" id="47427"/>
    <lineage>
        <taxon>Eukaryota</taxon>
        <taxon>Fungi</taxon>
        <taxon>Dikarya</taxon>
        <taxon>Basidiomycota</taxon>
        <taxon>Agaricomycotina</taxon>
        <taxon>Agaricomycetes</taxon>
        <taxon>Agaricomycetidae</taxon>
        <taxon>Agaricales</taxon>
        <taxon>Marasmiineae</taxon>
        <taxon>Physalacriaceae</taxon>
        <taxon>Armillaria</taxon>
    </lineage>
</organism>
<evidence type="ECO:0000313" key="2">
    <source>
        <dbReference type="Proteomes" id="UP000217790"/>
    </source>
</evidence>
<evidence type="ECO:0000313" key="1">
    <source>
        <dbReference type="EMBL" id="PBK83609.1"/>
    </source>
</evidence>
<gene>
    <name evidence="1" type="ORF">ARMGADRAFT_944847</name>
</gene>
<dbReference type="EMBL" id="KZ293705">
    <property type="protein sequence ID" value="PBK83609.1"/>
    <property type="molecule type" value="Genomic_DNA"/>
</dbReference>